<feature type="region of interest" description="Disordered" evidence="1">
    <location>
        <begin position="168"/>
        <end position="200"/>
    </location>
</feature>
<dbReference type="OrthoDB" id="10554685at2759"/>
<evidence type="ECO:0000256" key="1">
    <source>
        <dbReference type="SAM" id="MobiDB-lite"/>
    </source>
</evidence>
<keyword evidence="3" id="KW-1185">Reference proteome</keyword>
<accession>A0A4C1XXM2</accession>
<evidence type="ECO:0000313" key="2">
    <source>
        <dbReference type="EMBL" id="GBP66925.1"/>
    </source>
</evidence>
<comment type="caution">
    <text evidence="2">The sequence shown here is derived from an EMBL/GenBank/DDBJ whole genome shotgun (WGS) entry which is preliminary data.</text>
</comment>
<dbReference type="Proteomes" id="UP000299102">
    <property type="component" value="Unassembled WGS sequence"/>
</dbReference>
<evidence type="ECO:0000313" key="3">
    <source>
        <dbReference type="Proteomes" id="UP000299102"/>
    </source>
</evidence>
<proteinExistence type="predicted"/>
<dbReference type="EMBL" id="BGZK01000971">
    <property type="protein sequence ID" value="GBP66925.1"/>
    <property type="molecule type" value="Genomic_DNA"/>
</dbReference>
<dbReference type="AlphaFoldDB" id="A0A4C1XXM2"/>
<gene>
    <name evidence="2" type="ORF">EVAR_60982_1</name>
</gene>
<organism evidence="2 3">
    <name type="scientific">Eumeta variegata</name>
    <name type="common">Bagworm moth</name>
    <name type="synonym">Eumeta japonica</name>
    <dbReference type="NCBI Taxonomy" id="151549"/>
    <lineage>
        <taxon>Eukaryota</taxon>
        <taxon>Metazoa</taxon>
        <taxon>Ecdysozoa</taxon>
        <taxon>Arthropoda</taxon>
        <taxon>Hexapoda</taxon>
        <taxon>Insecta</taxon>
        <taxon>Pterygota</taxon>
        <taxon>Neoptera</taxon>
        <taxon>Endopterygota</taxon>
        <taxon>Lepidoptera</taxon>
        <taxon>Glossata</taxon>
        <taxon>Ditrysia</taxon>
        <taxon>Tineoidea</taxon>
        <taxon>Psychidae</taxon>
        <taxon>Oiketicinae</taxon>
        <taxon>Eumeta</taxon>
    </lineage>
</organism>
<protein>
    <submittedName>
        <fullName evidence="2">Uncharacterized protein</fullName>
    </submittedName>
</protein>
<reference evidence="2 3" key="1">
    <citation type="journal article" date="2019" name="Commun. Biol.">
        <title>The bagworm genome reveals a unique fibroin gene that provides high tensile strength.</title>
        <authorList>
            <person name="Kono N."/>
            <person name="Nakamura H."/>
            <person name="Ohtoshi R."/>
            <person name="Tomita M."/>
            <person name="Numata K."/>
            <person name="Arakawa K."/>
        </authorList>
    </citation>
    <scope>NUCLEOTIDE SEQUENCE [LARGE SCALE GENOMIC DNA]</scope>
</reference>
<name>A0A4C1XXM2_EUMVA</name>
<sequence>MTEMKKRVSERPALDYVSVSTFDSAPRPVCNIDTVIDYKCIADEAEQPAAGRYLTCPPAAVHSSPAPHLYITRGSTEVGGDGTRGGGGGVEGRAAPAPASVALLPTSPVYSSHADPFRRIGRPPRPLAALMHGSRAMRINGKNNGDPIMDCRQHTLAMKRTESYICDTLNTERPPPPPPARAASRRPAPDVEPPPAPARENVYRFTLLRNFG</sequence>